<comment type="caution">
    <text evidence="1">The sequence shown here is derived from an EMBL/GenBank/DDBJ whole genome shotgun (WGS) entry which is preliminary data.</text>
</comment>
<evidence type="ECO:0000313" key="1">
    <source>
        <dbReference type="EMBL" id="GAV08723.1"/>
    </source>
</evidence>
<gene>
    <name evidence="1" type="primary">RvY_18377-1</name>
    <name evidence="1" type="synonym">RvY_18377.1</name>
    <name evidence="1" type="ORF">RvY_18377</name>
</gene>
<dbReference type="EMBL" id="BDGG01000018">
    <property type="protein sequence ID" value="GAV08723.1"/>
    <property type="molecule type" value="Genomic_DNA"/>
</dbReference>
<dbReference type="Proteomes" id="UP000186922">
    <property type="component" value="Unassembled WGS sequence"/>
</dbReference>
<sequence length="81" mass="9339">MTGNTVKVRFLATKRETSVKRGLLLKPSEWLDRDELVLMQQPGLHNASIYEEVKTVDIVEDAGNLPRYRVRVEAPSIYHKM</sequence>
<protein>
    <submittedName>
        <fullName evidence="1">Uncharacterized protein</fullName>
    </submittedName>
</protein>
<evidence type="ECO:0000313" key="2">
    <source>
        <dbReference type="Proteomes" id="UP000186922"/>
    </source>
</evidence>
<accession>A0A1D1W751</accession>
<reference evidence="1 2" key="1">
    <citation type="journal article" date="2016" name="Nat. Commun.">
        <title>Extremotolerant tardigrade genome and improved radiotolerance of human cultured cells by tardigrade-unique protein.</title>
        <authorList>
            <person name="Hashimoto T."/>
            <person name="Horikawa D.D."/>
            <person name="Saito Y."/>
            <person name="Kuwahara H."/>
            <person name="Kozuka-Hata H."/>
            <person name="Shin-I T."/>
            <person name="Minakuchi Y."/>
            <person name="Ohishi K."/>
            <person name="Motoyama A."/>
            <person name="Aizu T."/>
            <person name="Enomoto A."/>
            <person name="Kondo K."/>
            <person name="Tanaka S."/>
            <person name="Hara Y."/>
            <person name="Koshikawa S."/>
            <person name="Sagara H."/>
            <person name="Miura T."/>
            <person name="Yokobori S."/>
            <person name="Miyagawa K."/>
            <person name="Suzuki Y."/>
            <person name="Kubo T."/>
            <person name="Oyama M."/>
            <person name="Kohara Y."/>
            <person name="Fujiyama A."/>
            <person name="Arakawa K."/>
            <person name="Katayama T."/>
            <person name="Toyoda A."/>
            <person name="Kunieda T."/>
        </authorList>
    </citation>
    <scope>NUCLEOTIDE SEQUENCE [LARGE SCALE GENOMIC DNA]</scope>
    <source>
        <strain evidence="1 2">YOKOZUNA-1</strain>
    </source>
</reference>
<organism evidence="1 2">
    <name type="scientific">Ramazzottius varieornatus</name>
    <name type="common">Water bear</name>
    <name type="synonym">Tardigrade</name>
    <dbReference type="NCBI Taxonomy" id="947166"/>
    <lineage>
        <taxon>Eukaryota</taxon>
        <taxon>Metazoa</taxon>
        <taxon>Ecdysozoa</taxon>
        <taxon>Tardigrada</taxon>
        <taxon>Eutardigrada</taxon>
        <taxon>Parachela</taxon>
        <taxon>Hypsibioidea</taxon>
        <taxon>Ramazzottiidae</taxon>
        <taxon>Ramazzottius</taxon>
    </lineage>
</organism>
<proteinExistence type="predicted"/>
<dbReference type="AlphaFoldDB" id="A0A1D1W751"/>
<name>A0A1D1W751_RAMVA</name>
<keyword evidence="2" id="KW-1185">Reference proteome</keyword>